<dbReference type="CDD" id="cd02253">
    <property type="entry name" value="DmpA"/>
    <property type="match status" value="1"/>
</dbReference>
<dbReference type="AlphaFoldDB" id="A0A100VVV7"/>
<comment type="caution">
    <text evidence="2">The sequence shown here is derived from an EMBL/GenBank/DDBJ whole genome shotgun (WGS) entry which is preliminary data.</text>
</comment>
<reference evidence="3" key="1">
    <citation type="journal article" date="2016" name="Genome Announc.">
        <title>Draft Genome Sequences of Five Rapidly Growing Mycobacterium Species, M. thermoresistibile, M. fortuitum subsp. acetamidolyticum, M. canariasense, M. brisbanense, and M. novocastrense.</title>
        <authorList>
            <person name="Katahira K."/>
            <person name="Ogura Y."/>
            <person name="Gotoh Y."/>
            <person name="Hayashi T."/>
        </authorList>
    </citation>
    <scope>NUCLEOTIDE SEQUENCE [LARGE SCALE GENOMIC DNA]</scope>
    <source>
        <strain evidence="3">JCM15654</strain>
    </source>
</reference>
<reference evidence="3" key="2">
    <citation type="submission" date="2016-02" db="EMBL/GenBank/DDBJ databases">
        <title>Draft genome sequence of five rapidly growing Mycobacterium species.</title>
        <authorList>
            <person name="Katahira K."/>
            <person name="Gotou Y."/>
            <person name="Iida K."/>
            <person name="Ogura Y."/>
            <person name="Hayashi T."/>
        </authorList>
    </citation>
    <scope>NUCLEOTIDE SEQUENCE [LARGE SCALE GENOMIC DNA]</scope>
    <source>
        <strain evidence="3">JCM15654</strain>
    </source>
</reference>
<dbReference type="Pfam" id="PF03576">
    <property type="entry name" value="Peptidase_S58"/>
    <property type="match status" value="1"/>
</dbReference>
<evidence type="ECO:0000313" key="2">
    <source>
        <dbReference type="EMBL" id="GAS86978.1"/>
    </source>
</evidence>
<sequence length="378" mass="39927">MSDHPIHPEVPCSSRRRARDLGIVIGDHPTGPYNAITDVPGVRVGHTTIQPSAEVNTGVTVVVPHSGIWDEPVFAGTHRLNGSGELTGLEWVRESGELTTAVALTNTHSVGVVRDALVDAQVQARGDGLYWSLPVVGETYDGLLNDINGHHVRAEHVHAALATASDGPVVEGNVGGGTGMICHGFKGGIGTASRITDTAAGRYTVGVLVQANHGRRERLRVNGVAVGEVIGPDRVPLPEMPLAYAPGSGSIIVVVATDAPLLPHQCTRLAQRSSLAVGRLGGTGEQYSGDLMLAFATGNRGIPPYAWDEDPETDHPEIGLRMVAPQLMTRLFDLVIEATEEAILNCLVAAETLTGRGGRTAYALDHKMFRHALLLEGQ</sequence>
<dbReference type="InterPro" id="IPR005321">
    <property type="entry name" value="Peptidase_S58_DmpA"/>
</dbReference>
<protein>
    <submittedName>
        <fullName evidence="2">Peptidase S58 DmpA</fullName>
    </submittedName>
</protein>
<gene>
    <name evidence="2" type="ORF">RMCB_1074</name>
</gene>
<dbReference type="Proteomes" id="UP000069620">
    <property type="component" value="Unassembled WGS sequence"/>
</dbReference>
<dbReference type="STRING" id="146020.RMCB_1074"/>
<dbReference type="SUPFAM" id="SSF56266">
    <property type="entry name" value="DmpA/ArgJ-like"/>
    <property type="match status" value="1"/>
</dbReference>
<name>A0A100VVV7_9MYCO</name>
<accession>A0A100VVV7</accession>
<dbReference type="Gene3D" id="3.60.70.12">
    <property type="entry name" value="L-amino peptidase D-ALA esterase/amidase"/>
    <property type="match status" value="1"/>
</dbReference>
<dbReference type="RefSeq" id="WP_062827960.1">
    <property type="nucleotide sequence ID" value="NZ_BCSX01000015.1"/>
</dbReference>
<dbReference type="PANTHER" id="PTHR36512:SF3">
    <property type="entry name" value="BLR5678 PROTEIN"/>
    <property type="match status" value="1"/>
</dbReference>
<organism evidence="2 3">
    <name type="scientific">Mycolicibacterium brisbanense</name>
    <dbReference type="NCBI Taxonomy" id="146020"/>
    <lineage>
        <taxon>Bacteria</taxon>
        <taxon>Bacillati</taxon>
        <taxon>Actinomycetota</taxon>
        <taxon>Actinomycetes</taxon>
        <taxon>Mycobacteriales</taxon>
        <taxon>Mycobacteriaceae</taxon>
        <taxon>Mycolicibacterium</taxon>
    </lineage>
</organism>
<dbReference type="PANTHER" id="PTHR36512">
    <property type="entry name" value="D-AMINOPEPTIDASE"/>
    <property type="match status" value="1"/>
</dbReference>
<dbReference type="EMBL" id="BCSX01000015">
    <property type="protein sequence ID" value="GAS86978.1"/>
    <property type="molecule type" value="Genomic_DNA"/>
</dbReference>
<keyword evidence="3" id="KW-1185">Reference proteome</keyword>
<proteinExistence type="inferred from homology"/>
<comment type="similarity">
    <text evidence="1">Belongs to the peptidase S58 family.</text>
</comment>
<evidence type="ECO:0000256" key="1">
    <source>
        <dbReference type="ARBA" id="ARBA00007068"/>
    </source>
</evidence>
<dbReference type="GO" id="GO:0004177">
    <property type="term" value="F:aminopeptidase activity"/>
    <property type="evidence" value="ECO:0007669"/>
    <property type="project" value="TreeGrafter"/>
</dbReference>
<dbReference type="InterPro" id="IPR016117">
    <property type="entry name" value="ArgJ-like_dom_sf"/>
</dbReference>
<evidence type="ECO:0000313" key="3">
    <source>
        <dbReference type="Proteomes" id="UP000069620"/>
    </source>
</evidence>